<dbReference type="AlphaFoldDB" id="A0A7W7SZ04"/>
<gene>
    <name evidence="1" type="ORF">F4559_000311</name>
</gene>
<evidence type="ECO:0000313" key="1">
    <source>
        <dbReference type="EMBL" id="MBB4962952.1"/>
    </source>
</evidence>
<dbReference type="EMBL" id="JACHJS010000001">
    <property type="protein sequence ID" value="MBB4962952.1"/>
    <property type="molecule type" value="Genomic_DNA"/>
</dbReference>
<evidence type="ECO:0000313" key="2">
    <source>
        <dbReference type="Proteomes" id="UP000542674"/>
    </source>
</evidence>
<organism evidence="1 2">
    <name type="scientific">Saccharothrix violaceirubra</name>
    <dbReference type="NCBI Taxonomy" id="413306"/>
    <lineage>
        <taxon>Bacteria</taxon>
        <taxon>Bacillati</taxon>
        <taxon>Actinomycetota</taxon>
        <taxon>Actinomycetes</taxon>
        <taxon>Pseudonocardiales</taxon>
        <taxon>Pseudonocardiaceae</taxon>
        <taxon>Saccharothrix</taxon>
    </lineage>
</organism>
<reference evidence="1 2" key="1">
    <citation type="submission" date="2020-08" db="EMBL/GenBank/DDBJ databases">
        <title>Sequencing the genomes of 1000 actinobacteria strains.</title>
        <authorList>
            <person name="Klenk H.-P."/>
        </authorList>
    </citation>
    <scope>NUCLEOTIDE SEQUENCE [LARGE SCALE GENOMIC DNA]</scope>
    <source>
        <strain evidence="1 2">DSM 45084</strain>
    </source>
</reference>
<keyword evidence="2" id="KW-1185">Reference proteome</keyword>
<name>A0A7W7SZ04_9PSEU</name>
<sequence length="594" mass="64928">MTDDIGSGNRRLLDLVTRRQRAVLDDPTAFFPWRRPCTVKTLLVTDGILDFGLGDFGLRTFVDVLINDKRSYVRFDLTVAHLSATVSNAAVLQGVPGISRSIKGFVFDDPDHFTPETYDVVWLFGFDSFIHGVDYPNRTADPARYPATRLGDAELDALTAHANRGGGLFGTGDHGSIGSALCGSVDRLRGQRHWQDFGASEVGMTTARRNDSNRIGHDAGSQFSDQSDDVPQVLDLKLYSTRVGLLKAARYPHPVLCSRLGRIDVFPDHPHEGQVRVPPNLGLSCRDGSPEYPDAAGGGQVVPEIVATGRVPAGNTASSNGGLNLKTPTIAHTFGVVATYDGHRAGVGRVVTDSTWHHFVNVNLIGVVEGGLFDDFVGPGPGPGTPGTHFSKHIGFLASPSGRAALDKIREYYVNVGVWLAPPARIKCMNSRFWWELLWSDRIVEATLQRPDLTLDKVALPELFHIGVHARDVLGRHAGACRTLHWVFPLIVDLQVELRPWIDPWWPGDDRREVDPPLPWLDVQPLVDVAVGGALVALRGAFPHPGTDVDFDDKAREVALKGARTAYERGLERFRGDLKGALRFTLPGEETGVR</sequence>
<dbReference type="RefSeq" id="WP_184665799.1">
    <property type="nucleotide sequence ID" value="NZ_BAABAI010000004.1"/>
</dbReference>
<dbReference type="Proteomes" id="UP000542674">
    <property type="component" value="Unassembled WGS sequence"/>
</dbReference>
<comment type="caution">
    <text evidence="1">The sequence shown here is derived from an EMBL/GenBank/DDBJ whole genome shotgun (WGS) entry which is preliminary data.</text>
</comment>
<accession>A0A7W7SZ04</accession>
<protein>
    <submittedName>
        <fullName evidence="1">Uncharacterized protein</fullName>
    </submittedName>
</protein>
<proteinExistence type="predicted"/>